<evidence type="ECO:0000313" key="1">
    <source>
        <dbReference type="EMBL" id="SFM29039.1"/>
    </source>
</evidence>
<sequence>MLKVNLEKEVLSHLQYRSVCETIEYVWSEDIERISE</sequence>
<dbReference type="AlphaFoldDB" id="A0A1I4PMK5"/>
<reference evidence="2" key="1">
    <citation type="submission" date="2016-10" db="EMBL/GenBank/DDBJ databases">
        <authorList>
            <person name="Varghese N."/>
            <person name="Submissions S."/>
        </authorList>
    </citation>
    <scope>NUCLEOTIDE SEQUENCE [LARGE SCALE GENOMIC DNA]</scope>
    <source>
        <strain evidence="2">Mob M</strain>
    </source>
</reference>
<dbReference type="Proteomes" id="UP000198535">
    <property type="component" value="Unassembled WGS sequence"/>
</dbReference>
<organism evidence="1 2">
    <name type="scientific">Methanolobus profundi</name>
    <dbReference type="NCBI Taxonomy" id="487685"/>
    <lineage>
        <taxon>Archaea</taxon>
        <taxon>Methanobacteriati</taxon>
        <taxon>Methanobacteriota</taxon>
        <taxon>Stenosarchaea group</taxon>
        <taxon>Methanomicrobia</taxon>
        <taxon>Methanosarcinales</taxon>
        <taxon>Methanosarcinaceae</taxon>
        <taxon>Methanolobus</taxon>
    </lineage>
</organism>
<accession>A0A1I4PMK5</accession>
<keyword evidence="2" id="KW-1185">Reference proteome</keyword>
<gene>
    <name evidence="1" type="ORF">SAMN04488696_0769</name>
</gene>
<proteinExistence type="predicted"/>
<dbReference type="EMBL" id="FOUJ01000001">
    <property type="protein sequence ID" value="SFM29039.1"/>
    <property type="molecule type" value="Genomic_DNA"/>
</dbReference>
<name>A0A1I4PMK5_9EURY</name>
<evidence type="ECO:0000313" key="2">
    <source>
        <dbReference type="Proteomes" id="UP000198535"/>
    </source>
</evidence>
<protein>
    <submittedName>
        <fullName evidence="1">Uncharacterized protein</fullName>
    </submittedName>
</protein>